<evidence type="ECO:0000313" key="7">
    <source>
        <dbReference type="EMBL" id="HJC48188.1"/>
    </source>
</evidence>
<comment type="similarity">
    <text evidence="2">Belongs to the multi antimicrobial extrusion (MATE) (TC 2.A.66.1) family.</text>
</comment>
<feature type="transmembrane region" description="Helical" evidence="6">
    <location>
        <begin position="180"/>
        <end position="206"/>
    </location>
</feature>
<dbReference type="Pfam" id="PF01554">
    <property type="entry name" value="MatE"/>
    <property type="match status" value="2"/>
</dbReference>
<evidence type="ECO:0000256" key="5">
    <source>
        <dbReference type="ARBA" id="ARBA00031636"/>
    </source>
</evidence>
<dbReference type="GO" id="GO:0015297">
    <property type="term" value="F:antiporter activity"/>
    <property type="evidence" value="ECO:0007669"/>
    <property type="project" value="InterPro"/>
</dbReference>
<feature type="transmembrane region" description="Helical" evidence="6">
    <location>
        <begin position="119"/>
        <end position="143"/>
    </location>
</feature>
<keyword evidence="6" id="KW-0812">Transmembrane</keyword>
<feature type="transmembrane region" description="Helical" evidence="6">
    <location>
        <begin position="359"/>
        <end position="379"/>
    </location>
</feature>
<evidence type="ECO:0000256" key="6">
    <source>
        <dbReference type="SAM" id="Phobius"/>
    </source>
</evidence>
<dbReference type="AlphaFoldDB" id="A0A9D2PEL9"/>
<name>A0A9D2PEL9_9FIRM</name>
<organism evidence="7 8">
    <name type="scientific">Candidatus Lachnoclostridium pullistercoris</name>
    <dbReference type="NCBI Taxonomy" id="2838632"/>
    <lineage>
        <taxon>Bacteria</taxon>
        <taxon>Bacillati</taxon>
        <taxon>Bacillota</taxon>
        <taxon>Clostridia</taxon>
        <taxon>Lachnospirales</taxon>
        <taxon>Lachnospiraceae</taxon>
    </lineage>
</organism>
<sequence>MRRTDAGAYMFWNVAGMLGLSGNILADTFFVSDRLGADGLAALNLAVSIFGLINGIGMMFGIGGATRYAVRRGRKEEEEAGKAFTAAVCLGAAAGGILAAAGSSWVWQLARLLGAEGEILPVCVSYLEIILLFAPMFICNHVLTAFVRSGGRPGLAMAGMLAGSLSNIFLDYLFMYPLQWGIRGAAFATALAPVIGAGFSAACLALNRHRFGLAGCWRPGRFRLRLLFSEGFDLIRLGGAAFVNESSASAVMVLFNLLVLRHGGNTGVAAYGIVANLALVAMAVFTGISQGCQPLISRAYGEGNGREADGIYRKAGRTAALLGTVAAVSAWIFAPQLAAMFCRAEETALQAMAENGLRLYFTGFLFVGGNLMTAAFLGAVERAGTAFRLSLYRGILGTAAAALLFSQVLGVAGVWLAFPAAEFGARLFRRRLVSGDGAVPASGTGGAG</sequence>
<evidence type="ECO:0000256" key="3">
    <source>
        <dbReference type="ARBA" id="ARBA00020268"/>
    </source>
</evidence>
<comment type="caution">
    <text evidence="7">The sequence shown here is derived from an EMBL/GenBank/DDBJ whole genome shotgun (WGS) entry which is preliminary data.</text>
</comment>
<dbReference type="GO" id="GO:0005886">
    <property type="term" value="C:plasma membrane"/>
    <property type="evidence" value="ECO:0007669"/>
    <property type="project" value="TreeGrafter"/>
</dbReference>
<dbReference type="GO" id="GO:0042910">
    <property type="term" value="F:xenobiotic transmembrane transporter activity"/>
    <property type="evidence" value="ECO:0007669"/>
    <property type="project" value="InterPro"/>
</dbReference>
<protein>
    <recommendedName>
        <fullName evidence="3">Probable multidrug resistance protein NorM</fullName>
    </recommendedName>
    <alternativeName>
        <fullName evidence="5">Multidrug-efflux transporter</fullName>
    </alternativeName>
</protein>
<dbReference type="PANTHER" id="PTHR43298:SF2">
    <property type="entry name" value="FMN_FAD EXPORTER YEEO-RELATED"/>
    <property type="match status" value="1"/>
</dbReference>
<feature type="transmembrane region" description="Helical" evidence="6">
    <location>
        <begin position="234"/>
        <end position="257"/>
    </location>
</feature>
<feature type="transmembrane region" description="Helical" evidence="6">
    <location>
        <begin position="7"/>
        <end position="26"/>
    </location>
</feature>
<dbReference type="InterPro" id="IPR002528">
    <property type="entry name" value="MATE_fam"/>
</dbReference>
<gene>
    <name evidence="7" type="ORF">IAA04_09070</name>
</gene>
<proteinExistence type="inferred from homology"/>
<feature type="transmembrane region" description="Helical" evidence="6">
    <location>
        <begin position="319"/>
        <end position="339"/>
    </location>
</feature>
<dbReference type="PANTHER" id="PTHR43298">
    <property type="entry name" value="MULTIDRUG RESISTANCE PROTEIN NORM-RELATED"/>
    <property type="match status" value="1"/>
</dbReference>
<evidence type="ECO:0000256" key="4">
    <source>
        <dbReference type="ARBA" id="ARBA00022448"/>
    </source>
</evidence>
<feature type="transmembrane region" description="Helical" evidence="6">
    <location>
        <begin position="269"/>
        <end position="288"/>
    </location>
</feature>
<feature type="transmembrane region" description="Helical" evidence="6">
    <location>
        <begin position="391"/>
        <end position="418"/>
    </location>
</feature>
<dbReference type="EMBL" id="DWWL01000057">
    <property type="protein sequence ID" value="HJC48188.1"/>
    <property type="molecule type" value="Genomic_DNA"/>
</dbReference>
<feature type="transmembrane region" description="Helical" evidence="6">
    <location>
        <begin position="155"/>
        <end position="174"/>
    </location>
</feature>
<evidence type="ECO:0000256" key="1">
    <source>
        <dbReference type="ARBA" id="ARBA00003408"/>
    </source>
</evidence>
<feature type="transmembrane region" description="Helical" evidence="6">
    <location>
        <begin position="41"/>
        <end position="62"/>
    </location>
</feature>
<reference evidence="7" key="2">
    <citation type="submission" date="2021-04" db="EMBL/GenBank/DDBJ databases">
        <authorList>
            <person name="Gilroy R."/>
        </authorList>
    </citation>
    <scope>NUCLEOTIDE SEQUENCE</scope>
    <source>
        <strain evidence="7">CHK183-5548</strain>
    </source>
</reference>
<accession>A0A9D2PEL9</accession>
<evidence type="ECO:0000313" key="8">
    <source>
        <dbReference type="Proteomes" id="UP000823883"/>
    </source>
</evidence>
<evidence type="ECO:0000256" key="2">
    <source>
        <dbReference type="ARBA" id="ARBA00010199"/>
    </source>
</evidence>
<keyword evidence="4" id="KW-0813">Transport</keyword>
<feature type="transmembrane region" description="Helical" evidence="6">
    <location>
        <begin position="83"/>
        <end position="107"/>
    </location>
</feature>
<comment type="function">
    <text evidence="1">Multidrug efflux pump.</text>
</comment>
<dbReference type="Proteomes" id="UP000823883">
    <property type="component" value="Unassembled WGS sequence"/>
</dbReference>
<keyword evidence="6" id="KW-1133">Transmembrane helix</keyword>
<reference evidence="7" key="1">
    <citation type="journal article" date="2021" name="PeerJ">
        <title>Extensive microbial diversity within the chicken gut microbiome revealed by metagenomics and culture.</title>
        <authorList>
            <person name="Gilroy R."/>
            <person name="Ravi A."/>
            <person name="Getino M."/>
            <person name="Pursley I."/>
            <person name="Horton D.L."/>
            <person name="Alikhan N.F."/>
            <person name="Baker D."/>
            <person name="Gharbi K."/>
            <person name="Hall N."/>
            <person name="Watson M."/>
            <person name="Adriaenssens E.M."/>
            <person name="Foster-Nyarko E."/>
            <person name="Jarju S."/>
            <person name="Secka A."/>
            <person name="Antonio M."/>
            <person name="Oren A."/>
            <person name="Chaudhuri R.R."/>
            <person name="La Ragione R."/>
            <person name="Hildebrand F."/>
            <person name="Pallen M.J."/>
        </authorList>
    </citation>
    <scope>NUCLEOTIDE SEQUENCE</scope>
    <source>
        <strain evidence="7">CHK183-5548</strain>
    </source>
</reference>
<dbReference type="InterPro" id="IPR050222">
    <property type="entry name" value="MATE_MdtK"/>
</dbReference>
<keyword evidence="6" id="KW-0472">Membrane</keyword>